<dbReference type="OrthoDB" id="685803at2759"/>
<dbReference type="Proteomes" id="UP000636709">
    <property type="component" value="Unassembled WGS sequence"/>
</dbReference>
<evidence type="ECO:0000313" key="8">
    <source>
        <dbReference type="Proteomes" id="UP000636709"/>
    </source>
</evidence>
<proteinExistence type="inferred from homology"/>
<dbReference type="GO" id="GO:0003906">
    <property type="term" value="F:DNA-(apurinic or apyrimidinic site) endonuclease activity"/>
    <property type="evidence" value="ECO:0007669"/>
    <property type="project" value="TreeGrafter"/>
</dbReference>
<reference evidence="7" key="1">
    <citation type="submission" date="2020-07" db="EMBL/GenBank/DDBJ databases">
        <title>Genome sequence and genetic diversity analysis of an under-domesticated orphan crop, white fonio (Digitaria exilis).</title>
        <authorList>
            <person name="Bennetzen J.L."/>
            <person name="Chen S."/>
            <person name="Ma X."/>
            <person name="Wang X."/>
            <person name="Yssel A.E.J."/>
            <person name="Chaluvadi S.R."/>
            <person name="Johnson M."/>
            <person name="Gangashetty P."/>
            <person name="Hamidou F."/>
            <person name="Sanogo M.D."/>
            <person name="Zwaenepoel A."/>
            <person name="Wallace J."/>
            <person name="Van De Peer Y."/>
            <person name="Van Deynze A."/>
        </authorList>
    </citation>
    <scope>NUCLEOTIDE SEQUENCE</scope>
    <source>
        <tissue evidence="7">Leaves</tissue>
    </source>
</reference>
<dbReference type="PANTHER" id="PTHR22748:SF11">
    <property type="entry name" value="OS07G0184032 PROTEIN"/>
    <property type="match status" value="1"/>
</dbReference>
<dbReference type="GO" id="GO:0008081">
    <property type="term" value="F:phosphoric diester hydrolase activity"/>
    <property type="evidence" value="ECO:0007669"/>
    <property type="project" value="TreeGrafter"/>
</dbReference>
<keyword evidence="8" id="KW-1185">Reference proteome</keyword>
<dbReference type="EMBL" id="JACEFO010002056">
    <property type="protein sequence ID" value="KAF8687328.1"/>
    <property type="molecule type" value="Genomic_DNA"/>
</dbReference>
<evidence type="ECO:0000256" key="2">
    <source>
        <dbReference type="ARBA" id="ARBA00007092"/>
    </source>
</evidence>
<evidence type="ECO:0000259" key="6">
    <source>
        <dbReference type="Pfam" id="PF03372"/>
    </source>
</evidence>
<feature type="domain" description="Endonuclease/exonuclease/phosphatase" evidence="6">
    <location>
        <begin position="11"/>
        <end position="233"/>
    </location>
</feature>
<evidence type="ECO:0000256" key="3">
    <source>
        <dbReference type="ARBA" id="ARBA00022723"/>
    </source>
</evidence>
<dbReference type="InterPro" id="IPR036691">
    <property type="entry name" value="Endo/exonu/phosph_ase_sf"/>
</dbReference>
<dbReference type="GO" id="GO:0046872">
    <property type="term" value="F:metal ion binding"/>
    <property type="evidence" value="ECO:0007669"/>
    <property type="project" value="UniProtKB-KW"/>
</dbReference>
<organism evidence="7 8">
    <name type="scientific">Digitaria exilis</name>
    <dbReference type="NCBI Taxonomy" id="1010633"/>
    <lineage>
        <taxon>Eukaryota</taxon>
        <taxon>Viridiplantae</taxon>
        <taxon>Streptophyta</taxon>
        <taxon>Embryophyta</taxon>
        <taxon>Tracheophyta</taxon>
        <taxon>Spermatophyta</taxon>
        <taxon>Magnoliopsida</taxon>
        <taxon>Liliopsida</taxon>
        <taxon>Poales</taxon>
        <taxon>Poaceae</taxon>
        <taxon>PACMAD clade</taxon>
        <taxon>Panicoideae</taxon>
        <taxon>Panicodae</taxon>
        <taxon>Paniceae</taxon>
        <taxon>Anthephorinae</taxon>
        <taxon>Digitaria</taxon>
    </lineage>
</organism>
<dbReference type="Pfam" id="PF03372">
    <property type="entry name" value="Exo_endo_phos"/>
    <property type="match status" value="1"/>
</dbReference>
<gene>
    <name evidence="7" type="ORF">HU200_043011</name>
</gene>
<dbReference type="PANTHER" id="PTHR22748">
    <property type="entry name" value="AP ENDONUCLEASE"/>
    <property type="match status" value="1"/>
</dbReference>
<comment type="similarity">
    <text evidence="2">Belongs to the DNA repair enzymes AP/ExoA family.</text>
</comment>
<sequence length="543" mass="61106">MASNLRNLSLLSWNVRGLGDKSKCTDVRLSFPSPPPNVLCLQETKLQHVDLYKAASFLPHLLANSYTFQPSVGASGGLLTAWDPTALQLLSTSIRQFTITSTFHTTTSDLQFSVTNCYGPCLHADKMIFLDELVALSSQVAGPSVLLGDFNLVRNPTEKSTRNIDQSELNLFNAAIDTMALQELPLLDRRFTWSNHQEVPILAKLDQFLVSTDWSLLLPNSLVTSASSQASDHCQIILTAKSNIPAPAIFRFDNYCLWVPECVQLIAPYWSSVQSQPGTQRLVRCLKRCRVDLKQWKRHRRSPKDSLHNYHLVIAMLDRLEEYRPLLHAEFTLRTMAKEAAHDLTAQLAAFWRQRGKIKTCTLGDDNTRFFHLSTTVNWRHHQIRALQLEDGTPVYNHDAKAAVLHAFYSDLLGQTPACTPVPGLEHFFSSTRLSPTQAANLIAPFSLPELKDILASLRRDCAPGPDGFTPMLYQANWILVSSDLLDLLNNFHQGTVELHRLNKAYLALLPKKDNALHPKDYRLISLQNCATKLCTKGMTRRL</sequence>
<dbReference type="Gene3D" id="3.60.10.10">
    <property type="entry name" value="Endonuclease/exonuclease/phosphatase"/>
    <property type="match status" value="1"/>
</dbReference>
<dbReference type="GO" id="GO:0006284">
    <property type="term" value="P:base-excision repair"/>
    <property type="evidence" value="ECO:0007669"/>
    <property type="project" value="TreeGrafter"/>
</dbReference>
<protein>
    <recommendedName>
        <fullName evidence="6">Endonuclease/exonuclease/phosphatase domain-containing protein</fullName>
    </recommendedName>
</protein>
<dbReference type="InterPro" id="IPR005135">
    <property type="entry name" value="Endo/exonuclease/phosphatase"/>
</dbReference>
<comment type="cofactor">
    <cofactor evidence="1">
        <name>Mg(2+)</name>
        <dbReference type="ChEBI" id="CHEBI:18420"/>
    </cofactor>
</comment>
<evidence type="ECO:0000256" key="4">
    <source>
        <dbReference type="ARBA" id="ARBA00022801"/>
    </source>
</evidence>
<dbReference type="GO" id="GO:0005634">
    <property type="term" value="C:nucleus"/>
    <property type="evidence" value="ECO:0007669"/>
    <property type="project" value="TreeGrafter"/>
</dbReference>
<dbReference type="AlphaFoldDB" id="A0A835B538"/>
<dbReference type="GO" id="GO:0008311">
    <property type="term" value="F:double-stranded DNA 3'-5' DNA exonuclease activity"/>
    <property type="evidence" value="ECO:0007669"/>
    <property type="project" value="TreeGrafter"/>
</dbReference>
<comment type="caution">
    <text evidence="7">The sequence shown here is derived from an EMBL/GenBank/DDBJ whole genome shotgun (WGS) entry which is preliminary data.</text>
</comment>
<keyword evidence="3" id="KW-0479">Metal-binding</keyword>
<evidence type="ECO:0000313" key="7">
    <source>
        <dbReference type="EMBL" id="KAF8687328.1"/>
    </source>
</evidence>
<keyword evidence="5" id="KW-0460">Magnesium</keyword>
<evidence type="ECO:0000256" key="1">
    <source>
        <dbReference type="ARBA" id="ARBA00001946"/>
    </source>
</evidence>
<name>A0A835B538_9POAL</name>
<evidence type="ECO:0000256" key="5">
    <source>
        <dbReference type="ARBA" id="ARBA00022842"/>
    </source>
</evidence>
<dbReference type="InterPro" id="IPR004808">
    <property type="entry name" value="AP_endonuc_1"/>
</dbReference>
<keyword evidence="4" id="KW-0378">Hydrolase</keyword>
<dbReference type="SUPFAM" id="SSF56219">
    <property type="entry name" value="DNase I-like"/>
    <property type="match status" value="1"/>
</dbReference>
<accession>A0A835B538</accession>